<organism evidence="2 3">
    <name type="scientific">Verruconis gallopava</name>
    <dbReference type="NCBI Taxonomy" id="253628"/>
    <lineage>
        <taxon>Eukaryota</taxon>
        <taxon>Fungi</taxon>
        <taxon>Dikarya</taxon>
        <taxon>Ascomycota</taxon>
        <taxon>Pezizomycotina</taxon>
        <taxon>Dothideomycetes</taxon>
        <taxon>Pleosporomycetidae</taxon>
        <taxon>Venturiales</taxon>
        <taxon>Sympoventuriaceae</taxon>
        <taxon>Verruconis</taxon>
    </lineage>
</organism>
<dbReference type="EMBL" id="KN847534">
    <property type="protein sequence ID" value="KIW06860.1"/>
    <property type="molecule type" value="Genomic_DNA"/>
</dbReference>
<protein>
    <recommendedName>
        <fullName evidence="1">Thioesterase domain-containing protein</fullName>
    </recommendedName>
</protein>
<dbReference type="InterPro" id="IPR052061">
    <property type="entry name" value="PTE-AB_protein"/>
</dbReference>
<dbReference type="HOGENOM" id="CLU_052827_4_0_1"/>
<dbReference type="Pfam" id="PF03061">
    <property type="entry name" value="4HBT"/>
    <property type="match status" value="1"/>
</dbReference>
<evidence type="ECO:0000259" key="1">
    <source>
        <dbReference type="Pfam" id="PF03061"/>
    </source>
</evidence>
<dbReference type="VEuPathDB" id="FungiDB:PV09_02536"/>
<dbReference type="Proteomes" id="UP000053259">
    <property type="component" value="Unassembled WGS sequence"/>
</dbReference>
<name>A0A0D2AJW5_9PEZI</name>
<dbReference type="Gene3D" id="3.10.129.10">
    <property type="entry name" value="Hotdog Thioesterase"/>
    <property type="match status" value="1"/>
</dbReference>
<sequence length="206" mass="22715">MGEAVQIKAQRTDVIPKDTIDHFKTVPIAHSTLQDPEFKCLYASRTVTDGGKGHTLMGKTWATETTIPHLLSLYRRDPSSTLDSPNVEIRRFYTLGIDLSAHPNLLHGGVISTILDSTLGSAVGIAMKTEKMKSMYTVQLNVKYEKPVQIPGTICSKAWVRNIDVSGKNYKVWAEGRIESLGKDGEVVIHAKAEGIWVGKKVEGRL</sequence>
<dbReference type="OrthoDB" id="506431at2759"/>
<dbReference type="PANTHER" id="PTHR47260:SF3">
    <property type="entry name" value="THIOESTERASE FAMILY PROTEIN (AFU_ORTHOLOGUE AFUA_7G03960)"/>
    <property type="match status" value="1"/>
</dbReference>
<feature type="domain" description="Thioesterase" evidence="1">
    <location>
        <begin position="105"/>
        <end position="162"/>
    </location>
</feature>
<dbReference type="AlphaFoldDB" id="A0A0D2AJW5"/>
<dbReference type="InterPro" id="IPR006683">
    <property type="entry name" value="Thioestr_dom"/>
</dbReference>
<dbReference type="PANTHER" id="PTHR47260">
    <property type="entry name" value="UPF0644 PROTEIN PB2B4.06"/>
    <property type="match status" value="1"/>
</dbReference>
<dbReference type="InterPro" id="IPR029069">
    <property type="entry name" value="HotDog_dom_sf"/>
</dbReference>
<dbReference type="InParanoid" id="A0A0D2AJW5"/>
<dbReference type="RefSeq" id="XP_016216729.1">
    <property type="nucleotide sequence ID" value="XM_016355593.1"/>
</dbReference>
<dbReference type="GeneID" id="27310509"/>
<keyword evidence="3" id="KW-1185">Reference proteome</keyword>
<reference evidence="2 3" key="1">
    <citation type="submission" date="2015-01" db="EMBL/GenBank/DDBJ databases">
        <title>The Genome Sequence of Ochroconis gallopava CBS43764.</title>
        <authorList>
            <consortium name="The Broad Institute Genomics Platform"/>
            <person name="Cuomo C."/>
            <person name="de Hoog S."/>
            <person name="Gorbushina A."/>
            <person name="Stielow B."/>
            <person name="Teixiera M."/>
            <person name="Abouelleil A."/>
            <person name="Chapman S.B."/>
            <person name="Priest M."/>
            <person name="Young S.K."/>
            <person name="Wortman J."/>
            <person name="Nusbaum C."/>
            <person name="Birren B."/>
        </authorList>
    </citation>
    <scope>NUCLEOTIDE SEQUENCE [LARGE SCALE GENOMIC DNA]</scope>
    <source>
        <strain evidence="2 3">CBS 43764</strain>
    </source>
</reference>
<dbReference type="CDD" id="cd03443">
    <property type="entry name" value="PaaI_thioesterase"/>
    <property type="match status" value="1"/>
</dbReference>
<gene>
    <name evidence="2" type="ORF">PV09_02536</name>
</gene>
<evidence type="ECO:0000313" key="3">
    <source>
        <dbReference type="Proteomes" id="UP000053259"/>
    </source>
</evidence>
<proteinExistence type="predicted"/>
<evidence type="ECO:0000313" key="2">
    <source>
        <dbReference type="EMBL" id="KIW06860.1"/>
    </source>
</evidence>
<dbReference type="SUPFAM" id="SSF54637">
    <property type="entry name" value="Thioesterase/thiol ester dehydrase-isomerase"/>
    <property type="match status" value="1"/>
</dbReference>
<accession>A0A0D2AJW5</accession>